<sequence>MAWGDSTGKMYHRFQQSVFTHT</sequence>
<comment type="caution">
    <text evidence="1">The sequence shown here is derived from an EMBL/GenBank/DDBJ whole genome shotgun (WGS) entry which is preliminary data.</text>
</comment>
<dbReference type="EMBL" id="AWWV01008400">
    <property type="protein sequence ID" value="OMO90825.1"/>
    <property type="molecule type" value="Genomic_DNA"/>
</dbReference>
<reference evidence="1 2" key="1">
    <citation type="submission" date="2013-09" db="EMBL/GenBank/DDBJ databases">
        <title>Corchorus capsularis genome sequencing.</title>
        <authorList>
            <person name="Alam M."/>
            <person name="Haque M.S."/>
            <person name="Islam M.S."/>
            <person name="Emdad E.M."/>
            <person name="Islam M.M."/>
            <person name="Ahmed B."/>
            <person name="Halim A."/>
            <person name="Hossen Q.M.M."/>
            <person name="Hossain M.Z."/>
            <person name="Ahmed R."/>
            <person name="Khan M.M."/>
            <person name="Islam R."/>
            <person name="Rashid M.M."/>
            <person name="Khan S.A."/>
            <person name="Rahman M.S."/>
            <person name="Alam M."/>
        </authorList>
    </citation>
    <scope>NUCLEOTIDE SEQUENCE [LARGE SCALE GENOMIC DNA]</scope>
    <source>
        <strain evidence="2">cv. CVL-1</strain>
        <tissue evidence="1">Whole seedling</tissue>
    </source>
</reference>
<dbReference type="Gramene" id="OMO90825">
    <property type="protein sequence ID" value="OMO90825"/>
    <property type="gene ID" value="CCACVL1_07275"/>
</dbReference>
<keyword evidence="2" id="KW-1185">Reference proteome</keyword>
<dbReference type="AlphaFoldDB" id="A0A1R3J7H9"/>
<evidence type="ECO:0000313" key="2">
    <source>
        <dbReference type="Proteomes" id="UP000188268"/>
    </source>
</evidence>
<protein>
    <submittedName>
        <fullName evidence="1">Uncharacterized protein</fullName>
    </submittedName>
</protein>
<organism evidence="1 2">
    <name type="scientific">Corchorus capsularis</name>
    <name type="common">Jute</name>
    <dbReference type="NCBI Taxonomy" id="210143"/>
    <lineage>
        <taxon>Eukaryota</taxon>
        <taxon>Viridiplantae</taxon>
        <taxon>Streptophyta</taxon>
        <taxon>Embryophyta</taxon>
        <taxon>Tracheophyta</taxon>
        <taxon>Spermatophyta</taxon>
        <taxon>Magnoliopsida</taxon>
        <taxon>eudicotyledons</taxon>
        <taxon>Gunneridae</taxon>
        <taxon>Pentapetalae</taxon>
        <taxon>rosids</taxon>
        <taxon>malvids</taxon>
        <taxon>Malvales</taxon>
        <taxon>Malvaceae</taxon>
        <taxon>Grewioideae</taxon>
        <taxon>Apeibeae</taxon>
        <taxon>Corchorus</taxon>
    </lineage>
</organism>
<evidence type="ECO:0000313" key="1">
    <source>
        <dbReference type="EMBL" id="OMO90825.1"/>
    </source>
</evidence>
<accession>A0A1R3J7H9</accession>
<name>A0A1R3J7H9_COCAP</name>
<proteinExistence type="predicted"/>
<gene>
    <name evidence="1" type="ORF">CCACVL1_07275</name>
</gene>
<dbReference type="Proteomes" id="UP000188268">
    <property type="component" value="Unassembled WGS sequence"/>
</dbReference>